<comment type="caution">
    <text evidence="2">The sequence shown here is derived from an EMBL/GenBank/DDBJ whole genome shotgun (WGS) entry which is preliminary data.</text>
</comment>
<sequence length="165" mass="17715">MGVEWVNQGLKGNYGRSFKGGRSPGLRGSGSPRRHEEKPAGIKPIFKMSCSRGDYNSNAHKAPAPASLVQVLLSDPSSKNPVVYHNLTKDRGPSPLSQIPSLTQDTDLPSSTARQARSFDGSNGKVPAVSKREQAVEGQDTVQFARSGSNSRCSSPEINRNKPLN</sequence>
<evidence type="ECO:0000313" key="3">
    <source>
        <dbReference type="Proteomes" id="UP000033140"/>
    </source>
</evidence>
<feature type="compositionally biased region" description="Polar residues" evidence="1">
    <location>
        <begin position="140"/>
        <end position="165"/>
    </location>
</feature>
<feature type="region of interest" description="Disordered" evidence="1">
    <location>
        <begin position="79"/>
        <end position="165"/>
    </location>
</feature>
<evidence type="ECO:0000313" key="2">
    <source>
        <dbReference type="EMBL" id="GAO49469.1"/>
    </source>
</evidence>
<keyword evidence="3" id="KW-1185">Reference proteome</keyword>
<reference evidence="2 3" key="1">
    <citation type="journal article" date="2011" name="J. Gen. Appl. Microbiol.">
        <title>Draft genome sequencing of the enigmatic yeast Saitoella complicata.</title>
        <authorList>
            <person name="Nishida H."/>
            <person name="Hamamoto M."/>
            <person name="Sugiyama J."/>
        </authorList>
    </citation>
    <scope>NUCLEOTIDE SEQUENCE [LARGE SCALE GENOMIC DNA]</scope>
    <source>
        <strain evidence="2 3">NRRL Y-17804</strain>
    </source>
</reference>
<organism evidence="2 3">
    <name type="scientific">Saitoella complicata (strain BCRC 22490 / CBS 7301 / JCM 7358 / NBRC 10748 / NRRL Y-17804)</name>
    <dbReference type="NCBI Taxonomy" id="698492"/>
    <lineage>
        <taxon>Eukaryota</taxon>
        <taxon>Fungi</taxon>
        <taxon>Dikarya</taxon>
        <taxon>Ascomycota</taxon>
        <taxon>Taphrinomycotina</taxon>
        <taxon>Taphrinomycotina incertae sedis</taxon>
        <taxon>Saitoella</taxon>
    </lineage>
</organism>
<feature type="compositionally biased region" description="Low complexity" evidence="1">
    <location>
        <begin position="20"/>
        <end position="31"/>
    </location>
</feature>
<gene>
    <name evidence="2" type="ORF">G7K_3619-t1</name>
</gene>
<dbReference type="AlphaFoldDB" id="A0A0E9NI02"/>
<evidence type="ECO:0000256" key="1">
    <source>
        <dbReference type="SAM" id="MobiDB-lite"/>
    </source>
</evidence>
<feature type="region of interest" description="Disordered" evidence="1">
    <location>
        <begin position="1"/>
        <end position="45"/>
    </location>
</feature>
<name>A0A0E9NI02_SAICN</name>
<dbReference type="Proteomes" id="UP000033140">
    <property type="component" value="Unassembled WGS sequence"/>
</dbReference>
<feature type="compositionally biased region" description="Polar residues" evidence="1">
    <location>
        <begin position="95"/>
        <end position="115"/>
    </location>
</feature>
<reference evidence="2 3" key="2">
    <citation type="journal article" date="2014" name="J. Gen. Appl. Microbiol.">
        <title>The early diverging ascomycetous budding yeast Saitoella complicata has three histone deacetylases belonging to the Clr6, Hos2, and Rpd3 lineages.</title>
        <authorList>
            <person name="Nishida H."/>
            <person name="Matsumoto T."/>
            <person name="Kondo S."/>
            <person name="Hamamoto M."/>
            <person name="Yoshikawa H."/>
        </authorList>
    </citation>
    <scope>NUCLEOTIDE SEQUENCE [LARGE SCALE GENOMIC DNA]</scope>
    <source>
        <strain evidence="2 3">NRRL Y-17804</strain>
    </source>
</reference>
<accession>A0A0E9NI02</accession>
<reference evidence="2 3" key="3">
    <citation type="journal article" date="2015" name="Genome Announc.">
        <title>Draft Genome Sequence of the Archiascomycetous Yeast Saitoella complicata.</title>
        <authorList>
            <person name="Yamauchi K."/>
            <person name="Kondo S."/>
            <person name="Hamamoto M."/>
            <person name="Takahashi Y."/>
            <person name="Ogura Y."/>
            <person name="Hayashi T."/>
            <person name="Nishida H."/>
        </authorList>
    </citation>
    <scope>NUCLEOTIDE SEQUENCE [LARGE SCALE GENOMIC DNA]</scope>
    <source>
        <strain evidence="2 3">NRRL Y-17804</strain>
    </source>
</reference>
<protein>
    <submittedName>
        <fullName evidence="2">Uncharacterized protein</fullName>
    </submittedName>
</protein>
<dbReference type="EMBL" id="BACD03000023">
    <property type="protein sequence ID" value="GAO49469.1"/>
    <property type="molecule type" value="Genomic_DNA"/>
</dbReference>
<proteinExistence type="predicted"/>